<organism evidence="4 5">
    <name type="scientific">Rhodococcus triatomae</name>
    <dbReference type="NCBI Taxonomy" id="300028"/>
    <lineage>
        <taxon>Bacteria</taxon>
        <taxon>Bacillati</taxon>
        <taxon>Actinomycetota</taxon>
        <taxon>Actinomycetes</taxon>
        <taxon>Mycobacteriales</taxon>
        <taxon>Nocardiaceae</taxon>
        <taxon>Rhodococcus</taxon>
    </lineage>
</organism>
<dbReference type="AlphaFoldDB" id="A0A1G8BB76"/>
<protein>
    <submittedName>
        <fullName evidence="4">Regulatory protein, tetR family</fullName>
    </submittedName>
</protein>
<dbReference type="Gene3D" id="1.10.357.10">
    <property type="entry name" value="Tetracycline Repressor, domain 2"/>
    <property type="match status" value="1"/>
</dbReference>
<dbReference type="OrthoDB" id="2570341at2"/>
<dbReference type="Proteomes" id="UP000183263">
    <property type="component" value="Unassembled WGS sequence"/>
</dbReference>
<name>A0A1G8BB76_9NOCA</name>
<dbReference type="EMBL" id="FNDN01000001">
    <property type="protein sequence ID" value="SDH30479.1"/>
    <property type="molecule type" value="Genomic_DNA"/>
</dbReference>
<keyword evidence="1" id="KW-0805">Transcription regulation</keyword>
<accession>A0A1G8BB76</accession>
<evidence type="ECO:0000256" key="3">
    <source>
        <dbReference type="ARBA" id="ARBA00023163"/>
    </source>
</evidence>
<gene>
    <name evidence="4" type="ORF">SAMN05444695_101787</name>
</gene>
<keyword evidence="5" id="KW-1185">Reference proteome</keyword>
<dbReference type="SUPFAM" id="SSF46689">
    <property type="entry name" value="Homeodomain-like"/>
    <property type="match status" value="1"/>
</dbReference>
<dbReference type="Gene3D" id="1.10.10.60">
    <property type="entry name" value="Homeodomain-like"/>
    <property type="match status" value="1"/>
</dbReference>
<sequence>MSKKPSPSEEADRLLRLLWRHTLGEPAGARGPRQGITVDEVVRASIALADREGLAAVSMRKLAEALGVGVMTLYTYVPGKDDLVALMVDEVEGEVEPPGPSGGLRDRLAAMAESLWDEYRRHPWLLDVGDLRFAPGPNGSERFEWQLALIEGLGLDDIEMDQTVAAITGFTASCARAALQMQRIQERSGMSDARWWEINAPILAEVMPADRYPIAERVGTTAGTTYNAASDPGRTFRFGLERILDGLEGLVSSRSGS</sequence>
<dbReference type="RefSeq" id="WP_072736260.1">
    <property type="nucleotide sequence ID" value="NZ_CP048813.1"/>
</dbReference>
<dbReference type="PROSITE" id="PS50977">
    <property type="entry name" value="HTH_TETR_2"/>
    <property type="match status" value="1"/>
</dbReference>
<evidence type="ECO:0000313" key="4">
    <source>
        <dbReference type="EMBL" id="SDH30479.1"/>
    </source>
</evidence>
<dbReference type="InterPro" id="IPR050109">
    <property type="entry name" value="HTH-type_TetR-like_transc_reg"/>
</dbReference>
<evidence type="ECO:0000256" key="1">
    <source>
        <dbReference type="ARBA" id="ARBA00023015"/>
    </source>
</evidence>
<dbReference type="InterPro" id="IPR001647">
    <property type="entry name" value="HTH_TetR"/>
</dbReference>
<evidence type="ECO:0000256" key="2">
    <source>
        <dbReference type="ARBA" id="ARBA00023125"/>
    </source>
</evidence>
<dbReference type="GO" id="GO:0003700">
    <property type="term" value="F:DNA-binding transcription factor activity"/>
    <property type="evidence" value="ECO:0007669"/>
    <property type="project" value="TreeGrafter"/>
</dbReference>
<keyword evidence="3" id="KW-0804">Transcription</keyword>
<evidence type="ECO:0000313" key="5">
    <source>
        <dbReference type="Proteomes" id="UP000183263"/>
    </source>
</evidence>
<keyword evidence="2" id="KW-0238">DNA-binding</keyword>
<dbReference type="Pfam" id="PF02909">
    <property type="entry name" value="TetR_C_1"/>
    <property type="match status" value="1"/>
</dbReference>
<dbReference type="PANTHER" id="PTHR30055">
    <property type="entry name" value="HTH-TYPE TRANSCRIPTIONAL REGULATOR RUTR"/>
    <property type="match status" value="1"/>
</dbReference>
<reference evidence="4 5" key="1">
    <citation type="submission" date="2016-10" db="EMBL/GenBank/DDBJ databases">
        <authorList>
            <person name="de Groot N.N."/>
        </authorList>
    </citation>
    <scope>NUCLEOTIDE SEQUENCE [LARGE SCALE GENOMIC DNA]</scope>
    <source>
        <strain evidence="4 5">DSM 44892</strain>
    </source>
</reference>
<dbReference type="GO" id="GO:0045892">
    <property type="term" value="P:negative regulation of DNA-templated transcription"/>
    <property type="evidence" value="ECO:0007669"/>
    <property type="project" value="InterPro"/>
</dbReference>
<dbReference type="InterPro" id="IPR009057">
    <property type="entry name" value="Homeodomain-like_sf"/>
</dbReference>
<dbReference type="InterPro" id="IPR004111">
    <property type="entry name" value="Repressor_TetR_C"/>
</dbReference>
<dbReference type="PANTHER" id="PTHR30055:SF151">
    <property type="entry name" value="TRANSCRIPTIONAL REGULATORY PROTEIN"/>
    <property type="match status" value="1"/>
</dbReference>
<proteinExistence type="predicted"/>
<dbReference type="SUPFAM" id="SSF48498">
    <property type="entry name" value="Tetracyclin repressor-like, C-terminal domain"/>
    <property type="match status" value="1"/>
</dbReference>
<dbReference type="InterPro" id="IPR036271">
    <property type="entry name" value="Tet_transcr_reg_TetR-rel_C_sf"/>
</dbReference>
<dbReference type="GO" id="GO:0000976">
    <property type="term" value="F:transcription cis-regulatory region binding"/>
    <property type="evidence" value="ECO:0007669"/>
    <property type="project" value="TreeGrafter"/>
</dbReference>
<dbReference type="Pfam" id="PF00440">
    <property type="entry name" value="TetR_N"/>
    <property type="match status" value="1"/>
</dbReference>